<comment type="caution">
    <text evidence="2">The sequence shown here is derived from an EMBL/GenBank/DDBJ whole genome shotgun (WGS) entry which is preliminary data.</text>
</comment>
<dbReference type="InterPro" id="IPR046667">
    <property type="entry name" value="DUF6537"/>
</dbReference>
<proteinExistence type="predicted"/>
<protein>
    <recommendedName>
        <fullName evidence="1">DUF6537 domain-containing protein</fullName>
    </recommendedName>
</protein>
<evidence type="ECO:0000313" key="3">
    <source>
        <dbReference type="Proteomes" id="UP000320146"/>
    </source>
</evidence>
<feature type="non-terminal residue" evidence="2">
    <location>
        <position position="106"/>
    </location>
</feature>
<gene>
    <name evidence="2" type="ORF">EVA99_03565</name>
</gene>
<reference evidence="2 3" key="1">
    <citation type="submission" date="2019-02" db="EMBL/GenBank/DDBJ databases">
        <title>Prokaryotic population dynamics and viral predation in marine succession experiment using metagenomics: the confinement effect.</title>
        <authorList>
            <person name="Haro-Moreno J.M."/>
            <person name="Rodriguez-Valera F."/>
            <person name="Lopez-Perez M."/>
        </authorList>
    </citation>
    <scope>NUCLEOTIDE SEQUENCE [LARGE SCALE GENOMIC DNA]</scope>
    <source>
        <strain evidence="2">MED-G166</strain>
    </source>
</reference>
<name>A0A520MQL6_9GAMM</name>
<organism evidence="2 3">
    <name type="scientific">SAR86 cluster bacterium</name>
    <dbReference type="NCBI Taxonomy" id="2030880"/>
    <lineage>
        <taxon>Bacteria</taxon>
        <taxon>Pseudomonadati</taxon>
        <taxon>Pseudomonadota</taxon>
        <taxon>Gammaproteobacteria</taxon>
        <taxon>SAR86 cluster</taxon>
    </lineage>
</organism>
<dbReference type="Pfam" id="PF20169">
    <property type="entry name" value="DUF6537"/>
    <property type="match status" value="1"/>
</dbReference>
<evidence type="ECO:0000259" key="1">
    <source>
        <dbReference type="Pfam" id="PF20169"/>
    </source>
</evidence>
<dbReference type="AlphaFoldDB" id="A0A520MQL6"/>
<accession>A0A520MQL6</accession>
<sequence>MRGTILDPLRLTSDRKQDLAHKELFKKKLQEINNLIAGKKLSKLKELVEASSNVKGYGPVREKSYLDFRKRINAPEQKRTKILSRLFSFKSDRNIKAKKVESRNQQ</sequence>
<dbReference type="Proteomes" id="UP000320146">
    <property type="component" value="Unassembled WGS sequence"/>
</dbReference>
<feature type="domain" description="DUF6537" evidence="1">
    <location>
        <begin position="1"/>
        <end position="73"/>
    </location>
</feature>
<dbReference type="EMBL" id="SHBL01000032">
    <property type="protein sequence ID" value="RZO23509.1"/>
    <property type="molecule type" value="Genomic_DNA"/>
</dbReference>
<evidence type="ECO:0000313" key="2">
    <source>
        <dbReference type="EMBL" id="RZO23509.1"/>
    </source>
</evidence>